<feature type="region of interest" description="Disordered" evidence="1">
    <location>
        <begin position="275"/>
        <end position="306"/>
    </location>
</feature>
<dbReference type="EnsemblMetazoa" id="CJA22349a.1">
    <property type="protein sequence ID" value="CJA22349a.1"/>
    <property type="gene ID" value="WBGene00177921"/>
</dbReference>
<dbReference type="Proteomes" id="UP000005237">
    <property type="component" value="Unassembled WGS sequence"/>
</dbReference>
<reference evidence="2" key="2">
    <citation type="submission" date="2022-06" db="UniProtKB">
        <authorList>
            <consortium name="EnsemblMetazoa"/>
        </authorList>
    </citation>
    <scope>IDENTIFICATION</scope>
    <source>
        <strain evidence="2">DF5081</strain>
    </source>
</reference>
<feature type="region of interest" description="Disordered" evidence="1">
    <location>
        <begin position="206"/>
        <end position="234"/>
    </location>
</feature>
<feature type="compositionally biased region" description="Polar residues" evidence="1">
    <location>
        <begin position="222"/>
        <end position="234"/>
    </location>
</feature>
<name>A0A8R1E5H4_CAEJA</name>
<feature type="region of interest" description="Disordered" evidence="1">
    <location>
        <begin position="639"/>
        <end position="789"/>
    </location>
</feature>
<feature type="compositionally biased region" description="Polar residues" evidence="1">
    <location>
        <begin position="652"/>
        <end position="667"/>
    </location>
</feature>
<feature type="compositionally biased region" description="Low complexity" evidence="1">
    <location>
        <begin position="668"/>
        <end position="679"/>
    </location>
</feature>
<reference evidence="3" key="1">
    <citation type="submission" date="2010-08" db="EMBL/GenBank/DDBJ databases">
        <authorList>
            <consortium name="Caenorhabditis japonica Sequencing Consortium"/>
            <person name="Wilson R.K."/>
        </authorList>
    </citation>
    <scope>NUCLEOTIDE SEQUENCE [LARGE SCALE GENOMIC DNA]</scope>
    <source>
        <strain evidence="3">DF5081</strain>
    </source>
</reference>
<feature type="region of interest" description="Disordered" evidence="1">
    <location>
        <begin position="587"/>
        <end position="610"/>
    </location>
</feature>
<proteinExistence type="predicted"/>
<sequence>MAQPSHLSQDTVIDKSAGPNKAEVAAPVSGKSRRNPVANTEESTSEKKSRVTSNEAPARVVAATSQSCGTAPAGPQEDIIVASQSNVAPERNAQHPSINVITQSDCQQAAAETANNRGTTRSSSLNRRVTRAMSASQQPRVNVFAMKCAATIQISPEPTRKIFTYLCATSRTTSLQGPRQAHQRVGRHKVRRPAALNVATTKNVLNGPSEATVDDRSDQFHQKLSNPRKSTTQSHAIDAEYGENHVCLPAFQQPTATFVEFQIIFAVVAHVTTVPKEETERSGATDDRQTRRSGTFSPGRHTDVAHEDELVLAADGPEKPLRDTPASSLATAAVASASFETTSTASIPVSIPVNNSGHPSPVSSSLLMSTYDAKTTVQRPKSQWKDDYDVEIEVTDQKIHVSPPAQQGEKETSRTPEFEFAVPAIIREAQVPQADTPPLAPVETDPEQVVTTPVTQFATFVHHAHRGFSAVLPPVNQAITADNRPVLRFVYFFRDLHRKAQKTRLTDISSDPRKELGHLPLVHIRLPGHHRRPAELRQHRRHTIIWKVPQSENSHPQVNQLHCHTAPIQMQLSLMLLGEKFFLQKPSDVGQSMQPGRGRQPFPEPRKQSECEVRRFHSNVTLFESQEDPRSLQQQVDLPPAQLPPIAPSATPMRTSSNIVVSPSQNGPKSQAAPSSSSRQPPPPPLVTGTALNHDYTPYVLRKTRRKPTHSRPSQASNIRDEPIRAMTHSSEAFGNGRERPTRSRQTSTGASEIATPLLKDHTSGLGRPDLQHHHHQGSGSIRRKRGEV</sequence>
<evidence type="ECO:0000313" key="3">
    <source>
        <dbReference type="Proteomes" id="UP000005237"/>
    </source>
</evidence>
<keyword evidence="3" id="KW-1185">Reference proteome</keyword>
<accession>A0A8R1E5H4</accession>
<organism evidence="2 3">
    <name type="scientific">Caenorhabditis japonica</name>
    <dbReference type="NCBI Taxonomy" id="281687"/>
    <lineage>
        <taxon>Eukaryota</taxon>
        <taxon>Metazoa</taxon>
        <taxon>Ecdysozoa</taxon>
        <taxon>Nematoda</taxon>
        <taxon>Chromadorea</taxon>
        <taxon>Rhabditida</taxon>
        <taxon>Rhabditina</taxon>
        <taxon>Rhabditomorpha</taxon>
        <taxon>Rhabditoidea</taxon>
        <taxon>Rhabditidae</taxon>
        <taxon>Peloderinae</taxon>
        <taxon>Caenorhabditis</taxon>
    </lineage>
</organism>
<feature type="compositionally biased region" description="Basic and acidic residues" evidence="1">
    <location>
        <begin position="275"/>
        <end position="290"/>
    </location>
</feature>
<feature type="compositionally biased region" description="Basic residues" evidence="1">
    <location>
        <begin position="773"/>
        <end position="789"/>
    </location>
</feature>
<feature type="compositionally biased region" description="Polar residues" evidence="1">
    <location>
        <begin position="113"/>
        <end position="134"/>
    </location>
</feature>
<evidence type="ECO:0000313" key="2">
    <source>
        <dbReference type="EnsemblMetazoa" id="CJA22349a.1"/>
    </source>
</evidence>
<feature type="compositionally biased region" description="Polar residues" evidence="1">
    <location>
        <begin position="1"/>
        <end position="11"/>
    </location>
</feature>
<feature type="region of interest" description="Disordered" evidence="1">
    <location>
        <begin position="112"/>
        <end position="134"/>
    </location>
</feature>
<feature type="region of interest" description="Disordered" evidence="1">
    <location>
        <begin position="1"/>
        <end position="58"/>
    </location>
</feature>
<evidence type="ECO:0000256" key="1">
    <source>
        <dbReference type="SAM" id="MobiDB-lite"/>
    </source>
</evidence>
<protein>
    <submittedName>
        <fullName evidence="2">Uncharacterized protein</fullName>
    </submittedName>
</protein>
<dbReference type="AlphaFoldDB" id="A0A8R1E5H4"/>